<accession>A0A382LQG5</accession>
<name>A0A382LQG5_9ZZZZ</name>
<gene>
    <name evidence="1" type="ORF">METZ01_LOCUS290176</name>
</gene>
<dbReference type="EMBL" id="UINC01087722">
    <property type="protein sequence ID" value="SVC37322.1"/>
    <property type="molecule type" value="Genomic_DNA"/>
</dbReference>
<proteinExistence type="predicted"/>
<organism evidence="1">
    <name type="scientific">marine metagenome</name>
    <dbReference type="NCBI Taxonomy" id="408172"/>
    <lineage>
        <taxon>unclassified sequences</taxon>
        <taxon>metagenomes</taxon>
        <taxon>ecological metagenomes</taxon>
    </lineage>
</organism>
<dbReference type="AlphaFoldDB" id="A0A382LQG5"/>
<sequence length="35" mass="4197">MSGTNLSVHKRWVKNVQLWKRLLKPLTSWIKVSMM</sequence>
<evidence type="ECO:0000313" key="1">
    <source>
        <dbReference type="EMBL" id="SVC37322.1"/>
    </source>
</evidence>
<protein>
    <submittedName>
        <fullName evidence="1">Uncharacterized protein</fullName>
    </submittedName>
</protein>
<reference evidence="1" key="1">
    <citation type="submission" date="2018-05" db="EMBL/GenBank/DDBJ databases">
        <authorList>
            <person name="Lanie J.A."/>
            <person name="Ng W.-L."/>
            <person name="Kazmierczak K.M."/>
            <person name="Andrzejewski T.M."/>
            <person name="Davidsen T.M."/>
            <person name="Wayne K.J."/>
            <person name="Tettelin H."/>
            <person name="Glass J.I."/>
            <person name="Rusch D."/>
            <person name="Podicherti R."/>
            <person name="Tsui H.-C.T."/>
            <person name="Winkler M.E."/>
        </authorList>
    </citation>
    <scope>NUCLEOTIDE SEQUENCE</scope>
</reference>